<evidence type="ECO:0000313" key="2">
    <source>
        <dbReference type="Proteomes" id="UP001241747"/>
    </source>
</evidence>
<organism evidence="1 2">
    <name type="scientific">Xanthobacter agilis</name>
    <dbReference type="NCBI Taxonomy" id="47492"/>
    <lineage>
        <taxon>Bacteria</taxon>
        <taxon>Pseudomonadati</taxon>
        <taxon>Pseudomonadota</taxon>
        <taxon>Alphaproteobacteria</taxon>
        <taxon>Hyphomicrobiales</taxon>
        <taxon>Xanthobacteraceae</taxon>
        <taxon>Xanthobacter</taxon>
    </lineage>
</organism>
<dbReference type="PANTHER" id="PTHR35105">
    <property type="entry name" value="EXPRESSED PROTEIN"/>
    <property type="match status" value="1"/>
</dbReference>
<dbReference type="Proteomes" id="UP001241747">
    <property type="component" value="Unassembled WGS sequence"/>
</dbReference>
<dbReference type="SUPFAM" id="SSF53448">
    <property type="entry name" value="Nucleotide-diphospho-sugar transferases"/>
    <property type="match status" value="1"/>
</dbReference>
<evidence type="ECO:0000313" key="1">
    <source>
        <dbReference type="EMBL" id="MDQ0506502.1"/>
    </source>
</evidence>
<keyword evidence="2" id="KW-1185">Reference proteome</keyword>
<comment type="caution">
    <text evidence="1">The sequence shown here is derived from an EMBL/GenBank/DDBJ whole genome shotgun (WGS) entry which is preliminary data.</text>
</comment>
<name>A0ABU0LH77_XANAG</name>
<dbReference type="Gene3D" id="3.90.550.10">
    <property type="entry name" value="Spore Coat Polysaccharide Biosynthesis Protein SpsA, Chain A"/>
    <property type="match status" value="1"/>
</dbReference>
<dbReference type="PANTHER" id="PTHR35105:SF2">
    <property type="entry name" value="PROTEIN CDI"/>
    <property type="match status" value="1"/>
</dbReference>
<protein>
    <submittedName>
        <fullName evidence="1">Uncharacterized protein</fullName>
    </submittedName>
</protein>
<proteinExistence type="predicted"/>
<dbReference type="InterPro" id="IPR029044">
    <property type="entry name" value="Nucleotide-diphossugar_trans"/>
</dbReference>
<dbReference type="RefSeq" id="WP_237346243.1">
    <property type="nucleotide sequence ID" value="NZ_JABWGX010000017.1"/>
</dbReference>
<reference evidence="1 2" key="1">
    <citation type="submission" date="2023-07" db="EMBL/GenBank/DDBJ databases">
        <title>Genomic Encyclopedia of Type Strains, Phase IV (KMG-IV): sequencing the most valuable type-strain genomes for metagenomic binning, comparative biology and taxonomic classification.</title>
        <authorList>
            <person name="Goeker M."/>
        </authorList>
    </citation>
    <scope>NUCLEOTIDE SEQUENCE [LARGE SCALE GENOMIC DNA]</scope>
    <source>
        <strain evidence="1 2">DSM 3770</strain>
    </source>
</reference>
<dbReference type="EMBL" id="JAUSVY010000008">
    <property type="protein sequence ID" value="MDQ0506502.1"/>
    <property type="molecule type" value="Genomic_DNA"/>
</dbReference>
<sequence>MQNFFQWFDRFEERRAKPWLIVGKGPTYGNIGTYGPEKYHLFALNHVVRDRKVMLAHAVDIDVVADCADAIDANARFLVVPWIPHKDFRPREKTLADYVSEVPILAKLEKEGRLLTYDAETAPESQRRGEGPVVPLSYFSAEAALGLLALAGEKDIYTIGVDGGTAYASTFKDLEGSTKLSNAQQSFDIQFEKFAQILYRTKARLHPLGIQSPVKVFVGAEPEQELAVAVLADSIQRYSSIAVDVISLADANIPIPQAKDPKNRGGTPFSFQRFLIPQLCGYEGYGAYVDSDMQVFKDIRNFWAVPDDDFDVLTVKLRPGSARVAQNSVMLLNCGRLKWEIGDIIDRLDRGQFTYKTLMEEMVVNNRPPERRISHVWNDLEYYEPGVTSLIHYTDMIHQPWVSHNNPLGWVWFEALFQAVDDGAVSPELVERSIRLGHVRPTLGIQLDRRLADGRKLKVSELAADEDFIAPWQYLTGHMKPGAHLPSGFKWQIQRQISKLLPGV</sequence>
<gene>
    <name evidence="1" type="ORF">QOZ94_003313</name>
</gene>
<accession>A0ABU0LH77</accession>